<dbReference type="InterPro" id="IPR027304">
    <property type="entry name" value="Trigger_fact/SurA_dom_sf"/>
</dbReference>
<dbReference type="InterPro" id="IPR014282">
    <property type="entry name" value="Nitrogen_fix_NifM"/>
</dbReference>
<dbReference type="InterPro" id="IPR046357">
    <property type="entry name" value="PPIase_dom_sf"/>
</dbReference>
<evidence type="ECO:0000313" key="4">
    <source>
        <dbReference type="EMBL" id="QLQ30754.1"/>
    </source>
</evidence>
<proteinExistence type="predicted"/>
<dbReference type="GO" id="GO:0003755">
    <property type="term" value="F:peptidyl-prolyl cis-trans isomerase activity"/>
    <property type="evidence" value="ECO:0007669"/>
    <property type="project" value="UniProtKB-KW"/>
</dbReference>
<evidence type="ECO:0000256" key="1">
    <source>
        <dbReference type="ARBA" id="ARBA00022729"/>
    </source>
</evidence>
<accession>A0A7L6ANS7</accession>
<sequence length="293" mass="33533">MTELSFTVLGKPPVYRYHLLRNALESFQKNLPQLDDKEFNRVQQRADRSFMLESLALQTPEASQTIILPERVDQAVQEIAERYPNDEDFVQDLAQNGLTPDALRQALQRELLFDGVLQKVASRSITINDIDIQLYYEMNKERFAQPETRTVRHILITINDEYPENSRENALQRIRQAAKQTSHGNAKQFAKLARQYSECPTAMEGGRLGTVPRGQLYPQLDAVLFTLASGQVSEPIESEIGFHVLLCEQIFPAHTVSLTQAKPQIRTLLQERAQRNCQKAWLKQLETGANREV</sequence>
<dbReference type="NCBIfam" id="TIGR02933">
    <property type="entry name" value="nifM_nitrog"/>
    <property type="match status" value="1"/>
</dbReference>
<dbReference type="InterPro" id="IPR050280">
    <property type="entry name" value="OMP_Chaperone_SurA"/>
</dbReference>
<dbReference type="AlphaFoldDB" id="A0A7L6ANS7"/>
<keyword evidence="2" id="KW-0413">Isomerase</keyword>
<dbReference type="Gene3D" id="3.10.50.40">
    <property type="match status" value="1"/>
</dbReference>
<protein>
    <submittedName>
        <fullName evidence="4">Nitrogen fixation protein NifM</fullName>
    </submittedName>
</protein>
<dbReference type="PROSITE" id="PS01096">
    <property type="entry name" value="PPIC_PPIASE_1"/>
    <property type="match status" value="1"/>
</dbReference>
<feature type="domain" description="PpiC" evidence="3">
    <location>
        <begin position="146"/>
        <end position="249"/>
    </location>
</feature>
<dbReference type="KEGG" id="this:HZT40_03070"/>
<dbReference type="SUPFAM" id="SSF109998">
    <property type="entry name" value="Triger factor/SurA peptide-binding domain-like"/>
    <property type="match status" value="1"/>
</dbReference>
<evidence type="ECO:0000313" key="5">
    <source>
        <dbReference type="Proteomes" id="UP000510621"/>
    </source>
</evidence>
<keyword evidence="2" id="KW-0697">Rotamase</keyword>
<dbReference type="PANTHER" id="PTHR47637">
    <property type="entry name" value="CHAPERONE SURA"/>
    <property type="match status" value="1"/>
</dbReference>
<dbReference type="Pfam" id="PF00639">
    <property type="entry name" value="Rotamase"/>
    <property type="match status" value="1"/>
</dbReference>
<reference evidence="4" key="1">
    <citation type="submission" date="2020-06" db="EMBL/GenBank/DDBJ databases">
        <title>Analysis procedures for assessing recovery of high quality, complete, closed genomes from Nanopore long read metagenome sequencing.</title>
        <authorList>
            <person name="Bessarab I."/>
            <person name="Arumugam K."/>
            <person name="Haryono M."/>
            <person name="Liu X."/>
            <person name="Roy S."/>
            <person name="Zuniga-Montanez R.E."/>
            <person name="Qiu G."/>
            <person name="Drautz-Moses D.I."/>
            <person name="Law Y.Y."/>
            <person name="Wuertz S."/>
            <person name="Lauro F.M."/>
            <person name="Huson D.H."/>
            <person name="Williams R.B."/>
        </authorList>
    </citation>
    <scope>NUCLEOTIDE SEQUENCE [LARGE SCALE GENOMIC DNA]</scope>
    <source>
        <strain evidence="4">SSD2</strain>
    </source>
</reference>
<dbReference type="PROSITE" id="PS50198">
    <property type="entry name" value="PPIC_PPIASE_2"/>
    <property type="match status" value="1"/>
</dbReference>
<dbReference type="InterPro" id="IPR000297">
    <property type="entry name" value="PPIase_PpiC"/>
</dbReference>
<name>A0A7L6ANS7_9GAMM</name>
<evidence type="ECO:0000259" key="3">
    <source>
        <dbReference type="PROSITE" id="PS50198"/>
    </source>
</evidence>
<keyword evidence="5" id="KW-1185">Reference proteome</keyword>
<dbReference type="InterPro" id="IPR023058">
    <property type="entry name" value="PPIase_PpiC_CS"/>
</dbReference>
<organism evidence="4 5">
    <name type="scientific">Candidatus Thiothrix singaporensis</name>
    <dbReference type="NCBI Taxonomy" id="2799669"/>
    <lineage>
        <taxon>Bacteria</taxon>
        <taxon>Pseudomonadati</taxon>
        <taxon>Pseudomonadota</taxon>
        <taxon>Gammaproteobacteria</taxon>
        <taxon>Thiotrichales</taxon>
        <taxon>Thiotrichaceae</taxon>
        <taxon>Thiothrix</taxon>
    </lineage>
</organism>
<dbReference type="EMBL" id="CP059265">
    <property type="protein sequence ID" value="QLQ30754.1"/>
    <property type="molecule type" value="Genomic_DNA"/>
</dbReference>
<evidence type="ECO:0000256" key="2">
    <source>
        <dbReference type="PROSITE-ProRule" id="PRU00278"/>
    </source>
</evidence>
<dbReference type="Proteomes" id="UP000510621">
    <property type="component" value="Chromosome"/>
</dbReference>
<dbReference type="SUPFAM" id="SSF54534">
    <property type="entry name" value="FKBP-like"/>
    <property type="match status" value="1"/>
</dbReference>
<dbReference type="PANTHER" id="PTHR47637:SF1">
    <property type="entry name" value="CHAPERONE SURA"/>
    <property type="match status" value="1"/>
</dbReference>
<keyword evidence="1" id="KW-0732">Signal</keyword>
<dbReference type="Gene3D" id="1.10.4030.10">
    <property type="entry name" value="Porin chaperone SurA, peptide-binding domain"/>
    <property type="match status" value="1"/>
</dbReference>
<gene>
    <name evidence="4" type="primary">nifM</name>
    <name evidence="4" type="ORF">HZT40_03070</name>
</gene>